<organism evidence="1 2">
    <name type="scientific">Geodia barretti</name>
    <name type="common">Barrett's horny sponge</name>
    <dbReference type="NCBI Taxonomy" id="519541"/>
    <lineage>
        <taxon>Eukaryota</taxon>
        <taxon>Metazoa</taxon>
        <taxon>Porifera</taxon>
        <taxon>Demospongiae</taxon>
        <taxon>Heteroscleromorpha</taxon>
        <taxon>Tetractinellida</taxon>
        <taxon>Astrophorina</taxon>
        <taxon>Geodiidae</taxon>
        <taxon>Geodia</taxon>
    </lineage>
</organism>
<dbReference type="EMBL" id="CASHTH010001226">
    <property type="protein sequence ID" value="CAI8012947.1"/>
    <property type="molecule type" value="Genomic_DNA"/>
</dbReference>
<reference evidence="1" key="1">
    <citation type="submission" date="2023-03" db="EMBL/GenBank/DDBJ databases">
        <authorList>
            <person name="Steffen K."/>
            <person name="Cardenas P."/>
        </authorList>
    </citation>
    <scope>NUCLEOTIDE SEQUENCE</scope>
</reference>
<accession>A0AA35RMV1</accession>
<sequence>MTTVIDYNSEQSWHFLDLVDDEVERGELEEASNKLWGAAAHAIETVAERRGWAHGSHSDLVDTVLRLIDDEGAPPLLYTYYGLANWFHSRFYGWPPNGDEIRHGKGEMADFIRLLEGL</sequence>
<name>A0AA35RMV1_GEOBA</name>
<gene>
    <name evidence="1" type="ORF">GBAR_LOCUS8255</name>
</gene>
<proteinExistence type="predicted"/>
<dbReference type="Proteomes" id="UP001174909">
    <property type="component" value="Unassembled WGS sequence"/>
</dbReference>
<dbReference type="Pfam" id="PF05942">
    <property type="entry name" value="PaREP1"/>
    <property type="match status" value="1"/>
</dbReference>
<dbReference type="InterPro" id="IPR010268">
    <property type="entry name" value="PaREP1"/>
</dbReference>
<comment type="caution">
    <text evidence="1">The sequence shown here is derived from an EMBL/GenBank/DDBJ whole genome shotgun (WGS) entry which is preliminary data.</text>
</comment>
<evidence type="ECO:0000313" key="2">
    <source>
        <dbReference type="Proteomes" id="UP001174909"/>
    </source>
</evidence>
<dbReference type="AlphaFoldDB" id="A0AA35RMV1"/>
<dbReference type="Gene3D" id="1.20.120.330">
    <property type="entry name" value="Nucleotidyltransferases domain 2"/>
    <property type="match status" value="1"/>
</dbReference>
<keyword evidence="2" id="KW-1185">Reference proteome</keyword>
<evidence type="ECO:0000313" key="1">
    <source>
        <dbReference type="EMBL" id="CAI8012947.1"/>
    </source>
</evidence>
<protein>
    <submittedName>
        <fullName evidence="1">Uncharacterized protein</fullName>
    </submittedName>
</protein>